<evidence type="ECO:0000313" key="2">
    <source>
        <dbReference type="EMBL" id="AKH47408.1"/>
    </source>
</evidence>
<evidence type="ECO:0000259" key="1">
    <source>
        <dbReference type="Pfam" id="PF08291"/>
    </source>
</evidence>
<dbReference type="InterPro" id="IPR009045">
    <property type="entry name" value="Zn_M74/Hedgehog-like"/>
</dbReference>
<dbReference type="Gene3D" id="3.30.1380.10">
    <property type="match status" value="1"/>
</dbReference>
<sequence length="129" mass="14622">MKLTANFSKSEFECRCGCEMPKGVFNNVVKLANQLQILRNKVNAPIKINSAYRCPKHNAKQPGSSVKSQHLFGRAADIVVKDYKPNETADIIEELIKEGEYLQGGLGRYNNFTHTDIRKTAARWNYSDE</sequence>
<dbReference type="InterPro" id="IPR013230">
    <property type="entry name" value="Peptidase_M15A_C"/>
</dbReference>
<accession>A0A0F7L780</accession>
<organism evidence="2">
    <name type="scientific">uncultured marine virus</name>
    <dbReference type="NCBI Taxonomy" id="186617"/>
    <lineage>
        <taxon>Viruses</taxon>
        <taxon>environmental samples</taxon>
    </lineage>
</organism>
<reference evidence="2" key="2">
    <citation type="submission" date="2015-03" db="EMBL/GenBank/DDBJ databases">
        <authorList>
            <person name="Chow C.-E.T."/>
            <person name="Winget D.M."/>
            <person name="White R.A.III."/>
            <person name="Hallam S.J."/>
            <person name="Suttle C.A."/>
        </authorList>
    </citation>
    <scope>NUCLEOTIDE SEQUENCE</scope>
    <source>
        <strain evidence="2">H4084976</strain>
    </source>
</reference>
<dbReference type="Pfam" id="PF08291">
    <property type="entry name" value="Peptidase_M15_3"/>
    <property type="match status" value="1"/>
</dbReference>
<name>A0A0F7L780_9VIRU</name>
<feature type="domain" description="Peptidase M15A C-terminal" evidence="1">
    <location>
        <begin position="6"/>
        <end position="116"/>
    </location>
</feature>
<reference evidence="2" key="1">
    <citation type="journal article" date="2015" name="Front. Microbiol.">
        <title>Combining genomic sequencing methods to explore viral diversity and reveal potential virus-host interactions.</title>
        <authorList>
            <person name="Chow C.E."/>
            <person name="Winget D.M."/>
            <person name="White R.A.III."/>
            <person name="Hallam S.J."/>
            <person name="Suttle C.A."/>
        </authorList>
    </citation>
    <scope>NUCLEOTIDE SEQUENCE</scope>
    <source>
        <strain evidence="2">H4084976</strain>
    </source>
</reference>
<dbReference type="SUPFAM" id="SSF55166">
    <property type="entry name" value="Hedgehog/DD-peptidase"/>
    <property type="match status" value="1"/>
</dbReference>
<dbReference type="EMBL" id="KR029593">
    <property type="protein sequence ID" value="AKH47408.1"/>
    <property type="molecule type" value="Genomic_DNA"/>
</dbReference>
<protein>
    <submittedName>
        <fullName evidence="2">Peptidase M15</fullName>
    </submittedName>
</protein>
<proteinExistence type="predicted"/>